<dbReference type="AlphaFoldDB" id="A0AAW1G2V1"/>
<proteinExistence type="predicted"/>
<sequence length="85" mass="9494">MISGLFSPPSDSSVLKTIFDCLRHDVTSERQSTRLAFPRFRIKNASKYREKTKFSSGARRGGSGVCCPGFRVRLSEGTSRILYST</sequence>
<name>A0AAW1G2V1_ZOAVI</name>
<protein>
    <submittedName>
        <fullName evidence="1">Uncharacterized protein</fullName>
    </submittedName>
</protein>
<organism evidence="1 2">
    <name type="scientific">Zoarces viviparus</name>
    <name type="common">Viviparous eelpout</name>
    <name type="synonym">Blennius viviparus</name>
    <dbReference type="NCBI Taxonomy" id="48416"/>
    <lineage>
        <taxon>Eukaryota</taxon>
        <taxon>Metazoa</taxon>
        <taxon>Chordata</taxon>
        <taxon>Craniata</taxon>
        <taxon>Vertebrata</taxon>
        <taxon>Euteleostomi</taxon>
        <taxon>Actinopterygii</taxon>
        <taxon>Neopterygii</taxon>
        <taxon>Teleostei</taxon>
        <taxon>Neoteleostei</taxon>
        <taxon>Acanthomorphata</taxon>
        <taxon>Eupercaria</taxon>
        <taxon>Perciformes</taxon>
        <taxon>Cottioidei</taxon>
        <taxon>Zoarcales</taxon>
        <taxon>Zoarcidae</taxon>
        <taxon>Zoarcinae</taxon>
        <taxon>Zoarces</taxon>
    </lineage>
</organism>
<dbReference type="Proteomes" id="UP001488805">
    <property type="component" value="Unassembled WGS sequence"/>
</dbReference>
<keyword evidence="2" id="KW-1185">Reference proteome</keyword>
<evidence type="ECO:0000313" key="2">
    <source>
        <dbReference type="Proteomes" id="UP001488805"/>
    </source>
</evidence>
<evidence type="ECO:0000313" key="1">
    <source>
        <dbReference type="EMBL" id="KAK9541108.1"/>
    </source>
</evidence>
<comment type="caution">
    <text evidence="1">The sequence shown here is derived from an EMBL/GenBank/DDBJ whole genome shotgun (WGS) entry which is preliminary data.</text>
</comment>
<dbReference type="EMBL" id="JBCEZU010000002">
    <property type="protein sequence ID" value="KAK9541108.1"/>
    <property type="molecule type" value="Genomic_DNA"/>
</dbReference>
<accession>A0AAW1G2V1</accession>
<gene>
    <name evidence="1" type="ORF">VZT92_001179</name>
</gene>
<reference evidence="1 2" key="1">
    <citation type="journal article" date="2024" name="Genome Biol. Evol.">
        <title>Chromosome-level genome assembly of the viviparous eelpout Zoarces viviparus.</title>
        <authorList>
            <person name="Fuhrmann N."/>
            <person name="Brasseur M.V."/>
            <person name="Bakowski C.E."/>
            <person name="Podsiadlowski L."/>
            <person name="Prost S."/>
            <person name="Krehenwinkel H."/>
            <person name="Mayer C."/>
        </authorList>
    </citation>
    <scope>NUCLEOTIDE SEQUENCE [LARGE SCALE GENOMIC DNA]</scope>
    <source>
        <strain evidence="1">NO-MEL_2022_Ind0_liver</strain>
    </source>
</reference>